<evidence type="ECO:0000256" key="8">
    <source>
        <dbReference type="ARBA" id="ARBA00022692"/>
    </source>
</evidence>
<keyword evidence="11" id="KW-0735">Signal-anchor</keyword>
<evidence type="ECO:0000256" key="16">
    <source>
        <dbReference type="ARBA" id="ARBA00023180"/>
    </source>
</evidence>
<dbReference type="Pfam" id="PF00535">
    <property type="entry name" value="Glycos_transf_2"/>
    <property type="match status" value="1"/>
</dbReference>
<organism evidence="21 22">
    <name type="scientific">Menidia menidia</name>
    <name type="common">Atlantic silverside</name>
    <dbReference type="NCBI Taxonomy" id="238744"/>
    <lineage>
        <taxon>Eukaryota</taxon>
        <taxon>Metazoa</taxon>
        <taxon>Chordata</taxon>
        <taxon>Craniata</taxon>
        <taxon>Vertebrata</taxon>
        <taxon>Euteleostomi</taxon>
        <taxon>Actinopterygii</taxon>
        <taxon>Neopterygii</taxon>
        <taxon>Teleostei</taxon>
        <taxon>Neoteleostei</taxon>
        <taxon>Acanthomorphata</taxon>
        <taxon>Ovalentaria</taxon>
        <taxon>Atherinomorphae</taxon>
        <taxon>Atheriniformes</taxon>
        <taxon>Atherinopsidae</taxon>
        <taxon>Menidiinae</taxon>
        <taxon>Menidia</taxon>
    </lineage>
</organism>
<dbReference type="PANTHER" id="PTHR11675:SF68">
    <property type="entry name" value="N-ACETYLGALACTOSAMINYLTRANSFERASE 7"/>
    <property type="match status" value="1"/>
</dbReference>
<dbReference type="EC" id="2.4.1.-" evidence="18"/>
<dbReference type="SMART" id="SM00458">
    <property type="entry name" value="RICIN"/>
    <property type="match status" value="1"/>
</dbReference>
<evidence type="ECO:0000256" key="13">
    <source>
        <dbReference type="ARBA" id="ARBA00023034"/>
    </source>
</evidence>
<evidence type="ECO:0000313" key="21">
    <source>
        <dbReference type="EMBL" id="CAG5945612.1"/>
    </source>
</evidence>
<keyword evidence="8 18" id="KW-0812">Transmembrane</keyword>
<keyword evidence="17 18" id="KW-0464">Manganese</keyword>
<keyword evidence="15 18" id="KW-1015">Disulfide bond</keyword>
<evidence type="ECO:0000256" key="12">
    <source>
        <dbReference type="ARBA" id="ARBA00022989"/>
    </source>
</evidence>
<dbReference type="GO" id="GO:0030246">
    <property type="term" value="F:carbohydrate binding"/>
    <property type="evidence" value="ECO:0007669"/>
    <property type="project" value="UniProtKB-KW"/>
</dbReference>
<evidence type="ECO:0000259" key="20">
    <source>
        <dbReference type="SMART" id="SM00458"/>
    </source>
</evidence>
<evidence type="ECO:0000256" key="17">
    <source>
        <dbReference type="ARBA" id="ARBA00023211"/>
    </source>
</evidence>
<dbReference type="InterPro" id="IPR000772">
    <property type="entry name" value="Ricin_B_lectin"/>
</dbReference>
<dbReference type="Pfam" id="PF00652">
    <property type="entry name" value="Ricin_B_lectin"/>
    <property type="match status" value="1"/>
</dbReference>
<dbReference type="GO" id="GO:0000139">
    <property type="term" value="C:Golgi membrane"/>
    <property type="evidence" value="ECO:0007669"/>
    <property type="project" value="UniProtKB-SubCell"/>
</dbReference>
<evidence type="ECO:0000256" key="10">
    <source>
        <dbReference type="ARBA" id="ARBA00022734"/>
    </source>
</evidence>
<dbReference type="SUPFAM" id="SSF50370">
    <property type="entry name" value="Ricin B-like lectins"/>
    <property type="match status" value="1"/>
</dbReference>
<sequence>MRLKVGFLLRSLLVVGTFLALVVLWSSLSPKPTDDDPFRKREDGLLPNREPGDQFKPVVPWPHVEGVEVDLNSIRQKHGEANPQQDPVQQPDQKQVIQQQYVTFRPHTHDYTSPVLKRGVLGNFEPQEPEPPGVPGGPGEGAKPFVLGPEYKDSVQASIKEFGFNMVASDMISLDRSISDIRHEECKFWHYDDRLLTSSVIIVFHNEGWSTLMRTIHSVIKRTPRRYLAEIVMIDDYSNKVHLKERLEDYIKQWNGLVKVFRNEKREGLIQARSIGAKKATKGQVLIYLDAHCEVAVNWYAPLVAPISKDRTVCTVPLIDSIHGQSFIIEAQGGGDSNGFARGAWDWSMLWKRVPLGDREKNLRKTITEPYRSPAMAGGLFAIERDFFFELGLYDPGLQIWGGENFEISYKIWQCGGQLLFVPCSRVGHIYRLQGWQGNPPPAHVGSSPTLKNYVRVVEVWWDEYKDYFYASRPETLTLAYGDISDLKRFREEHRCKSFKWFMEEIAYDIPLHYPLPPKNLEWGEIRGFETGYCIDSMGHTNGGSVEIGPCHRMGGNQLFRINEANQLMQYDQCLTRGDSSAVIITHCDQKQFTEWRYFKLGEWDPASVPVGRDRPDPSSRRGRGLRPSGWTEPRPALFFYGG</sequence>
<keyword evidence="12 18" id="KW-1133">Transmembrane helix</keyword>
<dbReference type="GO" id="GO:0046872">
    <property type="term" value="F:metal ion binding"/>
    <property type="evidence" value="ECO:0007669"/>
    <property type="project" value="UniProtKB-KW"/>
</dbReference>
<feature type="compositionally biased region" description="Basic and acidic residues" evidence="19">
    <location>
        <begin position="32"/>
        <end position="44"/>
    </location>
</feature>
<evidence type="ECO:0000256" key="5">
    <source>
        <dbReference type="ARBA" id="ARBA00012644"/>
    </source>
</evidence>
<dbReference type="Gene3D" id="3.90.550.10">
    <property type="entry name" value="Spore Coat Polysaccharide Biosynthesis Protein SpsA, Chain A"/>
    <property type="match status" value="1"/>
</dbReference>
<evidence type="ECO:0000256" key="7">
    <source>
        <dbReference type="ARBA" id="ARBA00022679"/>
    </source>
</evidence>
<keyword evidence="10 18" id="KW-0430">Lectin</keyword>
<dbReference type="OrthoDB" id="6072411at2759"/>
<feature type="region of interest" description="Disordered" evidence="19">
    <location>
        <begin position="32"/>
        <end position="59"/>
    </location>
</feature>
<dbReference type="InterPro" id="IPR035992">
    <property type="entry name" value="Ricin_B-like_lectins"/>
</dbReference>
<dbReference type="PROSITE" id="PS50231">
    <property type="entry name" value="RICIN_B_LECTIN"/>
    <property type="match status" value="1"/>
</dbReference>
<protein>
    <recommendedName>
        <fullName evidence="5 18">Polypeptide N-acetylgalactosaminyltransferase</fullName>
        <ecNumber evidence="18">2.4.1.-</ecNumber>
    </recommendedName>
    <alternativeName>
        <fullName evidence="18">Protein-UDP acetylgalactosaminyltransferase</fullName>
    </alternativeName>
</protein>
<keyword evidence="6 18" id="KW-0328">Glycosyltransferase</keyword>
<evidence type="ECO:0000256" key="18">
    <source>
        <dbReference type="RuleBase" id="RU361242"/>
    </source>
</evidence>
<comment type="caution">
    <text evidence="21">The sequence shown here is derived from an EMBL/GenBank/DDBJ whole genome shotgun (WGS) entry which is preliminary data.</text>
</comment>
<dbReference type="CDD" id="cd23437">
    <property type="entry name" value="beta-trefoil_Ricin_GALNT7"/>
    <property type="match status" value="1"/>
</dbReference>
<evidence type="ECO:0000256" key="2">
    <source>
        <dbReference type="ARBA" id="ARBA00004323"/>
    </source>
</evidence>
<feature type="domain" description="Ricin B lectin" evidence="20">
    <location>
        <begin position="523"/>
        <end position="628"/>
    </location>
</feature>
<accession>A0A8S4BCR3</accession>
<evidence type="ECO:0000313" key="22">
    <source>
        <dbReference type="Proteomes" id="UP000677803"/>
    </source>
</evidence>
<dbReference type="Proteomes" id="UP000677803">
    <property type="component" value="Unassembled WGS sequence"/>
</dbReference>
<keyword evidence="22" id="KW-1185">Reference proteome</keyword>
<name>A0A8S4BCR3_9TELE</name>
<evidence type="ECO:0000256" key="15">
    <source>
        <dbReference type="ARBA" id="ARBA00023157"/>
    </source>
</evidence>
<dbReference type="InterPro" id="IPR029044">
    <property type="entry name" value="Nucleotide-diphossugar_trans"/>
</dbReference>
<dbReference type="GO" id="GO:0006493">
    <property type="term" value="P:protein O-linked glycosylation"/>
    <property type="evidence" value="ECO:0007669"/>
    <property type="project" value="TreeGrafter"/>
</dbReference>
<keyword evidence="9" id="KW-0479">Metal-binding</keyword>
<feature type="region of interest" description="Disordered" evidence="19">
    <location>
        <begin position="609"/>
        <end position="635"/>
    </location>
</feature>
<feature type="transmembrane region" description="Helical" evidence="18">
    <location>
        <begin position="7"/>
        <end position="28"/>
    </location>
</feature>
<comment type="cofactor">
    <cofactor evidence="1 18">
        <name>Mn(2+)</name>
        <dbReference type="ChEBI" id="CHEBI:29035"/>
    </cofactor>
</comment>
<dbReference type="Gene3D" id="2.80.10.50">
    <property type="match status" value="1"/>
</dbReference>
<dbReference type="CDD" id="cd02510">
    <property type="entry name" value="pp-GalNAc-T"/>
    <property type="match status" value="1"/>
</dbReference>
<comment type="subcellular location">
    <subcellularLocation>
        <location evidence="2 18">Golgi apparatus membrane</location>
        <topology evidence="2 18">Single-pass type II membrane protein</topology>
    </subcellularLocation>
</comment>
<gene>
    <name evidence="21" type="ORF">MMEN_LOCUS14080</name>
</gene>
<comment type="similarity">
    <text evidence="4 18">Belongs to the glycosyltransferase 2 family. GalNAc-T subfamily.</text>
</comment>
<keyword evidence="7 18" id="KW-0808">Transferase</keyword>
<dbReference type="FunFam" id="3.90.550.10:FF:000053">
    <property type="entry name" value="Polypeptide N-acetylgalactosaminyltransferase"/>
    <property type="match status" value="1"/>
</dbReference>
<keyword evidence="14 18" id="KW-0472">Membrane</keyword>
<dbReference type="AlphaFoldDB" id="A0A8S4BCR3"/>
<evidence type="ECO:0000256" key="9">
    <source>
        <dbReference type="ARBA" id="ARBA00022723"/>
    </source>
</evidence>
<dbReference type="InterPro" id="IPR045885">
    <property type="entry name" value="GalNAc-T"/>
</dbReference>
<keyword evidence="16" id="KW-0325">Glycoprotein</keyword>
<evidence type="ECO:0000256" key="1">
    <source>
        <dbReference type="ARBA" id="ARBA00001936"/>
    </source>
</evidence>
<evidence type="ECO:0000256" key="4">
    <source>
        <dbReference type="ARBA" id="ARBA00005680"/>
    </source>
</evidence>
<dbReference type="GO" id="GO:0004653">
    <property type="term" value="F:polypeptide N-acetylgalactosaminyltransferase activity"/>
    <property type="evidence" value="ECO:0007669"/>
    <property type="project" value="TreeGrafter"/>
</dbReference>
<evidence type="ECO:0000256" key="14">
    <source>
        <dbReference type="ARBA" id="ARBA00023136"/>
    </source>
</evidence>
<reference evidence="21" key="1">
    <citation type="submission" date="2021-05" db="EMBL/GenBank/DDBJ databases">
        <authorList>
            <person name="Tigano A."/>
        </authorList>
    </citation>
    <scope>NUCLEOTIDE SEQUENCE</scope>
</reference>
<evidence type="ECO:0000256" key="6">
    <source>
        <dbReference type="ARBA" id="ARBA00022676"/>
    </source>
</evidence>
<keyword evidence="13 18" id="KW-0333">Golgi apparatus</keyword>
<evidence type="ECO:0000256" key="3">
    <source>
        <dbReference type="ARBA" id="ARBA00004922"/>
    </source>
</evidence>
<evidence type="ECO:0000256" key="11">
    <source>
        <dbReference type="ARBA" id="ARBA00022968"/>
    </source>
</evidence>
<evidence type="ECO:0000256" key="19">
    <source>
        <dbReference type="SAM" id="MobiDB-lite"/>
    </source>
</evidence>
<dbReference type="FunFam" id="2.80.10.50:FF:000019">
    <property type="entry name" value="Polypeptide N-acetylgalactosaminyltransferase"/>
    <property type="match status" value="1"/>
</dbReference>
<comment type="pathway">
    <text evidence="3 18">Protein modification; protein glycosylation.</text>
</comment>
<dbReference type="InterPro" id="IPR001173">
    <property type="entry name" value="Glyco_trans_2-like"/>
</dbReference>
<proteinExistence type="inferred from homology"/>
<dbReference type="SUPFAM" id="SSF53448">
    <property type="entry name" value="Nucleotide-diphospho-sugar transferases"/>
    <property type="match status" value="1"/>
</dbReference>
<dbReference type="EMBL" id="CAJRST010017779">
    <property type="protein sequence ID" value="CAG5945612.1"/>
    <property type="molecule type" value="Genomic_DNA"/>
</dbReference>
<dbReference type="PANTHER" id="PTHR11675">
    <property type="entry name" value="N-ACETYLGALACTOSAMINYLTRANSFERASE"/>
    <property type="match status" value="1"/>
</dbReference>